<organism evidence="3 4">
    <name type="scientific">Blastopirellula sediminis</name>
    <dbReference type="NCBI Taxonomy" id="2894196"/>
    <lineage>
        <taxon>Bacteria</taxon>
        <taxon>Pseudomonadati</taxon>
        <taxon>Planctomycetota</taxon>
        <taxon>Planctomycetia</taxon>
        <taxon>Pirellulales</taxon>
        <taxon>Pirellulaceae</taxon>
        <taxon>Blastopirellula</taxon>
    </lineage>
</organism>
<keyword evidence="2" id="KW-0812">Transmembrane</keyword>
<keyword evidence="2" id="KW-0472">Membrane</keyword>
<reference evidence="3" key="1">
    <citation type="submission" date="2021-11" db="EMBL/GenBank/DDBJ databases">
        <title>Genome sequence.</title>
        <authorList>
            <person name="Sun Q."/>
        </authorList>
    </citation>
    <scope>NUCLEOTIDE SEQUENCE</scope>
    <source>
        <strain evidence="3">JC732</strain>
    </source>
</reference>
<evidence type="ECO:0000256" key="1">
    <source>
        <dbReference type="SAM" id="MobiDB-lite"/>
    </source>
</evidence>
<feature type="transmembrane region" description="Helical" evidence="2">
    <location>
        <begin position="20"/>
        <end position="41"/>
    </location>
</feature>
<proteinExistence type="predicted"/>
<sequence>MNSEEQPKKPSGIQSFRRALLRGLGLVAPPLLTVLILIWVLSSVQNYVLTPVESTARYFVAMAIRDVQRTMPDAQPGDQTAMLNNEVYHKTPNGDWIPESVYNLVNENLHDQPLPYSGAAFYQEYVQLRFLRRQITIPALLCIFVLLLYFTGKFVAIGVGRMLWTTSEKQILHRLPIVRNVYTSVKQVTDFLLNERELEFTRIVAVEYPRKGIWSLGFVTSESLLDIRSVANEPVMTVLIPTSPMPATGFTVNVKKSETVDLNITLDQALQFIVSCGVVVPEHQMTRETANRIATQIAEAKQHEETENNDDVPPNGVHQPVVESPPFAQK</sequence>
<dbReference type="PANTHER" id="PTHR31876">
    <property type="entry name" value="COV-LIKE PROTEIN 1"/>
    <property type="match status" value="1"/>
</dbReference>
<dbReference type="EMBL" id="JAJKFT010000010">
    <property type="protein sequence ID" value="MCC9629031.1"/>
    <property type="molecule type" value="Genomic_DNA"/>
</dbReference>
<gene>
    <name evidence="3" type="ORF">LOC68_11540</name>
</gene>
<name>A0A9X1MLH0_9BACT</name>
<keyword evidence="4" id="KW-1185">Reference proteome</keyword>
<evidence type="ECO:0000313" key="4">
    <source>
        <dbReference type="Proteomes" id="UP001139103"/>
    </source>
</evidence>
<comment type="caution">
    <text evidence="3">The sequence shown here is derived from an EMBL/GenBank/DDBJ whole genome shotgun (WGS) entry which is preliminary data.</text>
</comment>
<dbReference type="Pfam" id="PF04367">
    <property type="entry name" value="DUF502"/>
    <property type="match status" value="1"/>
</dbReference>
<accession>A0A9X1MLH0</accession>
<keyword evidence="2" id="KW-1133">Transmembrane helix</keyword>
<evidence type="ECO:0000256" key="2">
    <source>
        <dbReference type="SAM" id="Phobius"/>
    </source>
</evidence>
<feature type="region of interest" description="Disordered" evidence="1">
    <location>
        <begin position="299"/>
        <end position="330"/>
    </location>
</feature>
<protein>
    <submittedName>
        <fullName evidence="3">DUF502 domain-containing protein</fullName>
    </submittedName>
</protein>
<dbReference type="RefSeq" id="WP_230218629.1">
    <property type="nucleotide sequence ID" value="NZ_JAJKFT010000010.1"/>
</dbReference>
<dbReference type="InterPro" id="IPR007462">
    <property type="entry name" value="COV1-like"/>
</dbReference>
<dbReference type="AlphaFoldDB" id="A0A9X1MLH0"/>
<feature type="transmembrane region" description="Helical" evidence="2">
    <location>
        <begin position="135"/>
        <end position="164"/>
    </location>
</feature>
<evidence type="ECO:0000313" key="3">
    <source>
        <dbReference type="EMBL" id="MCC9629031.1"/>
    </source>
</evidence>
<dbReference type="PANTHER" id="PTHR31876:SF26">
    <property type="entry name" value="PROTEIN LIKE COV 2"/>
    <property type="match status" value="1"/>
</dbReference>
<dbReference type="Proteomes" id="UP001139103">
    <property type="component" value="Unassembled WGS sequence"/>
</dbReference>